<dbReference type="KEGG" id="spha:D3Y57_18170"/>
<gene>
    <name evidence="1" type="ORF">D3Y57_18170</name>
</gene>
<sequence>MSERYSWRGGSEMLLRHGEGLPVTVLVLPALFEEANRMRRFTVSVMRALAVRGIGSVLPDLPGTGESLTPLANVSLDDWRDAVGALADAMRGAGRGAGREETGRCLTLAIRGGAILDGLADFGWRLAPETGERVLRDLVRATALSSGVSATEIDRRARAEATALAGQVISPALYNELLTAPLQAANRHTARLTEDVGLRDSSLLGTRLWRNAEPGDDPDFVATASAAIADWTAQCVAT</sequence>
<reference evidence="1 2" key="1">
    <citation type="submission" date="2018-09" db="EMBL/GenBank/DDBJ databases">
        <title>Sphingomonas peninsula sp. nov., isolated from fildes peninsula, Antarctic soil.</title>
        <authorList>
            <person name="Yingchao G."/>
        </authorList>
    </citation>
    <scope>NUCLEOTIDE SEQUENCE [LARGE SCALE GENOMIC DNA]</scope>
    <source>
        <strain evidence="1 2">YZ-8</strain>
    </source>
</reference>
<protein>
    <recommendedName>
        <fullName evidence="3">Alpha/beta hydrolase</fullName>
    </recommendedName>
</protein>
<evidence type="ECO:0000313" key="1">
    <source>
        <dbReference type="EMBL" id="AYJ87495.1"/>
    </source>
</evidence>
<dbReference type="RefSeq" id="WP_121154876.1">
    <property type="nucleotide sequence ID" value="NZ_CP032829.1"/>
</dbReference>
<accession>A0A494TQV3</accession>
<dbReference type="SUPFAM" id="SSF53474">
    <property type="entry name" value="alpha/beta-Hydrolases"/>
    <property type="match status" value="1"/>
</dbReference>
<dbReference type="Gene3D" id="3.40.50.1820">
    <property type="entry name" value="alpha/beta hydrolase"/>
    <property type="match status" value="1"/>
</dbReference>
<name>A0A494TQV3_SPHPE</name>
<dbReference type="EMBL" id="CP032829">
    <property type="protein sequence ID" value="AYJ87495.1"/>
    <property type="molecule type" value="Genomic_DNA"/>
</dbReference>
<dbReference type="InterPro" id="IPR029058">
    <property type="entry name" value="AB_hydrolase_fold"/>
</dbReference>
<dbReference type="AlphaFoldDB" id="A0A494TQV3"/>
<dbReference type="OrthoDB" id="7390151at2"/>
<evidence type="ECO:0008006" key="3">
    <source>
        <dbReference type="Google" id="ProtNLM"/>
    </source>
</evidence>
<proteinExistence type="predicted"/>
<keyword evidence="2" id="KW-1185">Reference proteome</keyword>
<dbReference type="Proteomes" id="UP000276254">
    <property type="component" value="Chromosome"/>
</dbReference>
<organism evidence="1 2">
    <name type="scientific">Sphingomonas paeninsulae</name>
    <dbReference type="NCBI Taxonomy" id="2319844"/>
    <lineage>
        <taxon>Bacteria</taxon>
        <taxon>Pseudomonadati</taxon>
        <taxon>Pseudomonadota</taxon>
        <taxon>Alphaproteobacteria</taxon>
        <taxon>Sphingomonadales</taxon>
        <taxon>Sphingomonadaceae</taxon>
        <taxon>Sphingomonas</taxon>
    </lineage>
</organism>
<evidence type="ECO:0000313" key="2">
    <source>
        <dbReference type="Proteomes" id="UP000276254"/>
    </source>
</evidence>